<name>A0A1W2CMV8_9BURK</name>
<dbReference type="OrthoDB" id="9796641at2"/>
<keyword evidence="3" id="KW-1185">Reference proteome</keyword>
<dbReference type="Pfam" id="PF14384">
    <property type="entry name" value="BrnA_antitoxin"/>
    <property type="match status" value="1"/>
</dbReference>
<dbReference type="RefSeq" id="WP_084286106.1">
    <property type="nucleotide sequence ID" value="NZ_FWXJ01000026.1"/>
</dbReference>
<proteinExistence type="predicted"/>
<feature type="compositionally biased region" description="Polar residues" evidence="1">
    <location>
        <begin position="23"/>
        <end position="32"/>
    </location>
</feature>
<evidence type="ECO:0000256" key="1">
    <source>
        <dbReference type="SAM" id="MobiDB-lite"/>
    </source>
</evidence>
<gene>
    <name evidence="2" type="ORF">SAMN06296008_1261</name>
</gene>
<dbReference type="EMBL" id="FWXJ01000026">
    <property type="protein sequence ID" value="SMC85948.1"/>
    <property type="molecule type" value="Genomic_DNA"/>
</dbReference>
<feature type="region of interest" description="Disordered" evidence="1">
    <location>
        <begin position="1"/>
        <end position="55"/>
    </location>
</feature>
<dbReference type="STRING" id="1938817.SAMN06296008_1261"/>
<evidence type="ECO:0000313" key="3">
    <source>
        <dbReference type="Proteomes" id="UP000192708"/>
    </source>
</evidence>
<protein>
    <submittedName>
        <fullName evidence="2">Uncharacterized conserved protein, DUF4415 family</fullName>
    </submittedName>
</protein>
<organism evidence="2 3">
    <name type="scientific">Polynucleobacter kasalickyi</name>
    <dbReference type="NCBI Taxonomy" id="1938817"/>
    <lineage>
        <taxon>Bacteria</taxon>
        <taxon>Pseudomonadati</taxon>
        <taxon>Pseudomonadota</taxon>
        <taxon>Betaproteobacteria</taxon>
        <taxon>Burkholderiales</taxon>
        <taxon>Burkholderiaceae</taxon>
        <taxon>Polynucleobacter</taxon>
    </lineage>
</organism>
<accession>A0A1W2CMV8</accession>
<dbReference type="InterPro" id="IPR025528">
    <property type="entry name" value="BrnA_antitoxin"/>
</dbReference>
<dbReference type="AlphaFoldDB" id="A0A1W2CMV8"/>
<dbReference type="Proteomes" id="UP000192708">
    <property type="component" value="Unassembled WGS sequence"/>
</dbReference>
<sequence>MKKKLIRPSAKEDAAITKAAKSDPNSRPLTNKQWDKVKPTLTRGRGRPLGSGTKEQVTLRIDSDTLAFYKSKGNGWQTFINLLLGEIKKESKSIKLVEKKVINGNLITTKSKIAA</sequence>
<evidence type="ECO:0000313" key="2">
    <source>
        <dbReference type="EMBL" id="SMC85948.1"/>
    </source>
</evidence>
<reference evidence="2 3" key="1">
    <citation type="submission" date="2017-04" db="EMBL/GenBank/DDBJ databases">
        <authorList>
            <person name="Afonso C.L."/>
            <person name="Miller P.J."/>
            <person name="Scott M.A."/>
            <person name="Spackman E."/>
            <person name="Goraichik I."/>
            <person name="Dimitrov K.M."/>
            <person name="Suarez D.L."/>
            <person name="Swayne D.E."/>
        </authorList>
    </citation>
    <scope>NUCLEOTIDE SEQUENCE [LARGE SCALE GENOMIC DNA]</scope>
    <source>
        <strain evidence="2 3">VK13</strain>
    </source>
</reference>